<feature type="transmembrane region" description="Helical" evidence="10">
    <location>
        <begin position="276"/>
        <end position="296"/>
    </location>
</feature>
<comment type="subcellular location">
    <subcellularLocation>
        <location evidence="1">Membrane</location>
        <topology evidence="1">Multi-pass membrane protein</topology>
    </subcellularLocation>
</comment>
<dbReference type="Pfam" id="PF23259">
    <property type="entry name" value="CHX17_C"/>
    <property type="match status" value="1"/>
</dbReference>
<proteinExistence type="inferred from homology"/>
<feature type="domain" description="Cation/H(+) antiporter central" evidence="12">
    <location>
        <begin position="495"/>
        <end position="616"/>
    </location>
</feature>
<feature type="transmembrane region" description="Helical" evidence="10">
    <location>
        <begin position="46"/>
        <end position="64"/>
    </location>
</feature>
<dbReference type="GO" id="GO:0012505">
    <property type="term" value="C:endomembrane system"/>
    <property type="evidence" value="ECO:0007669"/>
    <property type="project" value="TreeGrafter"/>
</dbReference>
<reference evidence="14" key="1">
    <citation type="journal article" date="2016" name="Nat. Genet.">
        <title>A high-quality carrot genome assembly provides new insights into carotenoid accumulation and asterid genome evolution.</title>
        <authorList>
            <person name="Iorizzo M."/>
            <person name="Ellison S."/>
            <person name="Senalik D."/>
            <person name="Zeng P."/>
            <person name="Satapoomin P."/>
            <person name="Huang J."/>
            <person name="Bowman M."/>
            <person name="Iovene M."/>
            <person name="Sanseverino W."/>
            <person name="Cavagnaro P."/>
            <person name="Yildiz M."/>
            <person name="Macko-Podgorni A."/>
            <person name="Moranska E."/>
            <person name="Grzebelus E."/>
            <person name="Grzebelus D."/>
            <person name="Ashrafi H."/>
            <person name="Zheng Z."/>
            <person name="Cheng S."/>
            <person name="Spooner D."/>
            <person name="Van Deynze A."/>
            <person name="Simon P."/>
        </authorList>
    </citation>
    <scope>NUCLEOTIDE SEQUENCE</scope>
    <source>
        <tissue evidence="14">Leaf</tissue>
    </source>
</reference>
<dbReference type="PANTHER" id="PTHR32468">
    <property type="entry name" value="CATION/H + ANTIPORTER"/>
    <property type="match status" value="1"/>
</dbReference>
<dbReference type="InterPro" id="IPR057290">
    <property type="entry name" value="CHX17_C"/>
</dbReference>
<dbReference type="AlphaFoldDB" id="A0AAF0XJ50"/>
<dbReference type="GO" id="GO:0006885">
    <property type="term" value="P:regulation of pH"/>
    <property type="evidence" value="ECO:0007669"/>
    <property type="project" value="TreeGrafter"/>
</dbReference>
<organism evidence="14 15">
    <name type="scientific">Daucus carota subsp. sativus</name>
    <name type="common">Carrot</name>
    <dbReference type="NCBI Taxonomy" id="79200"/>
    <lineage>
        <taxon>Eukaryota</taxon>
        <taxon>Viridiplantae</taxon>
        <taxon>Streptophyta</taxon>
        <taxon>Embryophyta</taxon>
        <taxon>Tracheophyta</taxon>
        <taxon>Spermatophyta</taxon>
        <taxon>Magnoliopsida</taxon>
        <taxon>eudicotyledons</taxon>
        <taxon>Gunneridae</taxon>
        <taxon>Pentapetalae</taxon>
        <taxon>asterids</taxon>
        <taxon>campanulids</taxon>
        <taxon>Apiales</taxon>
        <taxon>Apiaceae</taxon>
        <taxon>Apioideae</taxon>
        <taxon>Scandiceae</taxon>
        <taxon>Daucinae</taxon>
        <taxon>Daucus</taxon>
        <taxon>Daucus sect. Daucus</taxon>
    </lineage>
</organism>
<keyword evidence="5" id="KW-0630">Potassium</keyword>
<feature type="transmembrane region" description="Helical" evidence="10">
    <location>
        <begin position="76"/>
        <end position="92"/>
    </location>
</feature>
<dbReference type="EMBL" id="CP093349">
    <property type="protein sequence ID" value="WOH09033.1"/>
    <property type="molecule type" value="Genomic_DNA"/>
</dbReference>
<dbReference type="InterPro" id="IPR006153">
    <property type="entry name" value="Cation/H_exchanger_TM"/>
</dbReference>
<name>A0AAF0XJ50_DAUCS</name>
<dbReference type="Proteomes" id="UP000077755">
    <property type="component" value="Chromosome 7"/>
</dbReference>
<keyword evidence="2" id="KW-0813">Transport</keyword>
<evidence type="ECO:0000256" key="3">
    <source>
        <dbReference type="ARBA" id="ARBA00022538"/>
    </source>
</evidence>
<dbReference type="InterPro" id="IPR057291">
    <property type="entry name" value="CHX17_2nd"/>
</dbReference>
<dbReference type="Pfam" id="PF00999">
    <property type="entry name" value="Na_H_Exchanger"/>
    <property type="match status" value="1"/>
</dbReference>
<evidence type="ECO:0000256" key="6">
    <source>
        <dbReference type="ARBA" id="ARBA00022989"/>
    </source>
</evidence>
<keyword evidence="3" id="KW-0633">Potassium transport</keyword>
<evidence type="ECO:0000256" key="8">
    <source>
        <dbReference type="ARBA" id="ARBA00023136"/>
    </source>
</evidence>
<evidence type="ECO:0008006" key="16">
    <source>
        <dbReference type="Google" id="ProtNLM"/>
    </source>
</evidence>
<evidence type="ECO:0000259" key="13">
    <source>
        <dbReference type="Pfam" id="PF23259"/>
    </source>
</evidence>
<keyword evidence="4 10" id="KW-0812">Transmembrane</keyword>
<dbReference type="InterPro" id="IPR050794">
    <property type="entry name" value="CPA2_transporter"/>
</dbReference>
<dbReference type="GO" id="GO:0006813">
    <property type="term" value="P:potassium ion transport"/>
    <property type="evidence" value="ECO:0007669"/>
    <property type="project" value="UniProtKB-KW"/>
</dbReference>
<dbReference type="InterPro" id="IPR038770">
    <property type="entry name" value="Na+/solute_symporter_sf"/>
</dbReference>
<dbReference type="Gene3D" id="1.20.1530.20">
    <property type="match status" value="1"/>
</dbReference>
<feature type="transmembrane region" description="Helical" evidence="10">
    <location>
        <begin position="357"/>
        <end position="374"/>
    </location>
</feature>
<protein>
    <recommendedName>
        <fullName evidence="16">Cation/H+ exchanger domain-containing protein</fullName>
    </recommendedName>
</protein>
<feature type="domain" description="Cation/H+ exchanger transmembrane" evidence="11">
    <location>
        <begin position="55"/>
        <end position="427"/>
    </location>
</feature>
<evidence type="ECO:0000256" key="7">
    <source>
        <dbReference type="ARBA" id="ARBA00023065"/>
    </source>
</evidence>
<keyword evidence="7" id="KW-0406">Ion transport</keyword>
<dbReference type="GO" id="GO:0015297">
    <property type="term" value="F:antiporter activity"/>
    <property type="evidence" value="ECO:0007669"/>
    <property type="project" value="InterPro"/>
</dbReference>
<evidence type="ECO:0000256" key="10">
    <source>
        <dbReference type="SAM" id="Phobius"/>
    </source>
</evidence>
<evidence type="ECO:0000256" key="9">
    <source>
        <dbReference type="ARBA" id="ARBA00038341"/>
    </source>
</evidence>
<reference evidence="14" key="2">
    <citation type="submission" date="2022-03" db="EMBL/GenBank/DDBJ databases">
        <title>Draft title - Genomic analysis of global carrot germplasm unveils the trajectory of domestication and the origin of high carotenoid orange carrot.</title>
        <authorList>
            <person name="Iorizzo M."/>
            <person name="Ellison S."/>
            <person name="Senalik D."/>
            <person name="Macko-Podgorni A."/>
            <person name="Grzebelus D."/>
            <person name="Bostan H."/>
            <person name="Rolling W."/>
            <person name="Curaba J."/>
            <person name="Simon P."/>
        </authorList>
    </citation>
    <scope>NUCLEOTIDE SEQUENCE</scope>
    <source>
        <tissue evidence="14">Leaf</tissue>
    </source>
</reference>
<gene>
    <name evidence="14" type="ORF">DCAR_0728486</name>
</gene>
<evidence type="ECO:0000259" key="11">
    <source>
        <dbReference type="Pfam" id="PF00999"/>
    </source>
</evidence>
<dbReference type="PANTHER" id="PTHR32468:SF22">
    <property type="entry name" value="CATION_H(+) ANTIPORTER 3-LIKE"/>
    <property type="match status" value="1"/>
</dbReference>
<feature type="transmembrane region" description="Helical" evidence="10">
    <location>
        <begin position="137"/>
        <end position="157"/>
    </location>
</feature>
<feature type="transmembrane region" description="Helical" evidence="10">
    <location>
        <begin position="418"/>
        <end position="436"/>
    </location>
</feature>
<feature type="transmembrane region" description="Helical" evidence="10">
    <location>
        <begin position="104"/>
        <end position="125"/>
    </location>
</feature>
<feature type="transmembrane region" description="Helical" evidence="10">
    <location>
        <begin position="169"/>
        <end position="191"/>
    </location>
</feature>
<dbReference type="Pfam" id="PF23256">
    <property type="entry name" value="CHX17_2nd"/>
    <property type="match status" value="1"/>
</dbReference>
<dbReference type="GO" id="GO:0016020">
    <property type="term" value="C:membrane"/>
    <property type="evidence" value="ECO:0007669"/>
    <property type="project" value="UniProtKB-SubCell"/>
</dbReference>
<comment type="similarity">
    <text evidence="9">Belongs to the monovalent cation:proton antiporter 2 (CPA2) transporter (TC 2.A.37) family. CHX (TC 2.A.37.4) subfamily.</text>
</comment>
<feature type="domain" description="Cation/H(+) antiporter C-terminal" evidence="13">
    <location>
        <begin position="634"/>
        <end position="777"/>
    </location>
</feature>
<evidence type="ECO:0000256" key="1">
    <source>
        <dbReference type="ARBA" id="ARBA00004141"/>
    </source>
</evidence>
<accession>A0AAF0XJ50</accession>
<evidence type="ECO:0000256" key="5">
    <source>
        <dbReference type="ARBA" id="ARBA00022958"/>
    </source>
</evidence>
<evidence type="ECO:0000313" key="15">
    <source>
        <dbReference type="Proteomes" id="UP000077755"/>
    </source>
</evidence>
<evidence type="ECO:0000256" key="4">
    <source>
        <dbReference type="ARBA" id="ARBA00022692"/>
    </source>
</evidence>
<keyword evidence="15" id="KW-1185">Reference proteome</keyword>
<keyword evidence="8 10" id="KW-0472">Membrane</keyword>
<keyword evidence="6 10" id="KW-1133">Transmembrane helix</keyword>
<evidence type="ECO:0000259" key="12">
    <source>
        <dbReference type="Pfam" id="PF23256"/>
    </source>
</evidence>
<feature type="transmembrane region" description="Helical" evidence="10">
    <location>
        <begin position="237"/>
        <end position="255"/>
    </location>
</feature>
<evidence type="ECO:0000313" key="14">
    <source>
        <dbReference type="EMBL" id="WOH09033.1"/>
    </source>
</evidence>
<dbReference type="Gene3D" id="3.40.50.12370">
    <property type="match status" value="1"/>
</dbReference>
<feature type="transmembrane region" description="Helical" evidence="10">
    <location>
        <begin position="326"/>
        <end position="345"/>
    </location>
</feature>
<evidence type="ECO:0000256" key="2">
    <source>
        <dbReference type="ARBA" id="ARBA00022448"/>
    </source>
</evidence>
<sequence length="779" mass="86829">MNDFLIKGVNVGEEDECGLFIKVNSPGWFTLRHSSDYVLSYALPRLLLQLSLIFILTHSLHVLLRRFHLPRIVSKILAGVILGKTVFGHLSGDMQKRLFPEDDALLYSLSRFGFIFYMFMVGVKMDFNMIWKVGRKAVTIGLGASLAPMITAAILWANLAQYFPLYQRSAILTVIRIKIITPFPVVVALLVDLKIMNTEIGRLSLAAALVADLIAEGGLVGLNAYRILEESLSLSMAWLGFIQSFVIITCVLVGTRPWFSRIILRTPEGKPVRQGYLAFIYLAVLFTAFLCTNLGLPDFYIPFLLGLAIPIGPPLGSTLAIKLDTFVSGLLAPLMISSFSLWIDLTDFSDIDFLKTICMITLAGITIKIVFVLGPALLNNLPVRDAITISIIMSAQGIAQAAFYDMNYRNQNIDSETFSLVMMLMALLAAAAHLSVKCLYDYSKIYRGYEKRSILSTLNNSQLKVLVCSQRSDDAMAAMKLLEASSSREAPTQAYALNLVELVGQATPLIINHGVGQKFYSGHTPSRQIINLWKNFEQQYSGLVSVQAFTSVSLPRFMHFDVCSVAFDNSASLIILPFHRKWNQHGKIILENTLQRTVNREVLGTAPCSVGILVDRRKIRTEPSTDQHRQSRYHVAVIFLGENDDREALAYAMRMAKSTRIQLSVIRLVPSEVSEENWDAVLDREMLRETKILSRQQSNIVYREETTSDGGETALIVNSMVDSFDLIMVGRHHREHSPLLAGLSQWNDIPELGAVGDILASAEINRPASVLVVQQQIVK</sequence>
<dbReference type="GO" id="GO:1902600">
    <property type="term" value="P:proton transmembrane transport"/>
    <property type="evidence" value="ECO:0007669"/>
    <property type="project" value="InterPro"/>
</dbReference>
<feature type="transmembrane region" description="Helical" evidence="10">
    <location>
        <begin position="203"/>
        <end position="225"/>
    </location>
</feature>